<dbReference type="InterPro" id="IPR038538">
    <property type="entry name" value="MTERF_sf"/>
</dbReference>
<accession>A0A8T2J0L9</accession>
<dbReference type="GO" id="GO:0003676">
    <property type="term" value="F:nucleic acid binding"/>
    <property type="evidence" value="ECO:0007669"/>
    <property type="project" value="InterPro"/>
</dbReference>
<dbReference type="AlphaFoldDB" id="A0A8T2J0L9"/>
<name>A0A8T2J0L9_9PIPI</name>
<dbReference type="PANTHER" id="PTHR15437">
    <property type="entry name" value="TRANSCRIPTION TERMINATION FACTOR, MITOCHONDRIAL"/>
    <property type="match status" value="1"/>
</dbReference>
<dbReference type="Gene3D" id="1.25.70.10">
    <property type="entry name" value="Transcription termination factor 3, mitochondrial"/>
    <property type="match status" value="1"/>
</dbReference>
<evidence type="ECO:0000313" key="3">
    <source>
        <dbReference type="EMBL" id="KAG8438819.1"/>
    </source>
</evidence>
<comment type="caution">
    <text evidence="3">The sequence shown here is derived from an EMBL/GenBank/DDBJ whole genome shotgun (WGS) entry which is preliminary data.</text>
</comment>
<dbReference type="Pfam" id="PF02536">
    <property type="entry name" value="mTERF"/>
    <property type="match status" value="1"/>
</dbReference>
<evidence type="ECO:0000256" key="1">
    <source>
        <dbReference type="ARBA" id="ARBA00007692"/>
    </source>
</evidence>
<dbReference type="GO" id="GO:0006393">
    <property type="term" value="P:termination of mitochondrial transcription"/>
    <property type="evidence" value="ECO:0007669"/>
    <property type="project" value="TreeGrafter"/>
</dbReference>
<dbReference type="SMART" id="SM00733">
    <property type="entry name" value="Mterf"/>
    <property type="match status" value="3"/>
</dbReference>
<dbReference type="EMBL" id="JAACNH010000006">
    <property type="protein sequence ID" value="KAG8438819.1"/>
    <property type="molecule type" value="Genomic_DNA"/>
</dbReference>
<comment type="similarity">
    <text evidence="1">Belongs to the mTERF family.</text>
</comment>
<evidence type="ECO:0000256" key="2">
    <source>
        <dbReference type="ARBA" id="ARBA00022946"/>
    </source>
</evidence>
<dbReference type="OrthoDB" id="9868878at2759"/>
<dbReference type="GO" id="GO:0005759">
    <property type="term" value="C:mitochondrial matrix"/>
    <property type="evidence" value="ECO:0007669"/>
    <property type="project" value="TreeGrafter"/>
</dbReference>
<keyword evidence="4" id="KW-1185">Reference proteome</keyword>
<protein>
    <recommendedName>
        <fullName evidence="5">Mitochondrial transcription termination factor 2</fullName>
    </recommendedName>
</protein>
<evidence type="ECO:0008006" key="5">
    <source>
        <dbReference type="Google" id="ProtNLM"/>
    </source>
</evidence>
<dbReference type="InterPro" id="IPR003690">
    <property type="entry name" value="MTERF"/>
</dbReference>
<keyword evidence="2" id="KW-0809">Transit peptide</keyword>
<proteinExistence type="inferred from homology"/>
<organism evidence="3 4">
    <name type="scientific">Hymenochirus boettgeri</name>
    <name type="common">Congo dwarf clawed frog</name>
    <dbReference type="NCBI Taxonomy" id="247094"/>
    <lineage>
        <taxon>Eukaryota</taxon>
        <taxon>Metazoa</taxon>
        <taxon>Chordata</taxon>
        <taxon>Craniata</taxon>
        <taxon>Vertebrata</taxon>
        <taxon>Euteleostomi</taxon>
        <taxon>Amphibia</taxon>
        <taxon>Batrachia</taxon>
        <taxon>Anura</taxon>
        <taxon>Pipoidea</taxon>
        <taxon>Pipidae</taxon>
        <taxon>Pipinae</taxon>
        <taxon>Hymenochirus</taxon>
    </lineage>
</organism>
<evidence type="ECO:0000313" key="4">
    <source>
        <dbReference type="Proteomes" id="UP000812440"/>
    </source>
</evidence>
<dbReference type="Proteomes" id="UP000812440">
    <property type="component" value="Chromosome 3"/>
</dbReference>
<dbReference type="PANTHER" id="PTHR15437:SF1">
    <property type="entry name" value="TRANSCRIPTION TERMINATION FACTOR 2, MITOCHONDRIAL"/>
    <property type="match status" value="1"/>
</dbReference>
<gene>
    <name evidence="3" type="ORF">GDO86_005131</name>
</gene>
<sequence length="384" mass="43791">MLKGMVQRLVSFHTSPGTCYVPNKQIFLPSKMWSSKIENYHTENKKTVENLYGLCVNIKKIRQLKGWALRKEVGYVEETSLILKEMGASEITIANIFESCPEAFLQNPSEVNIQRRLWLSVCPSDEQLVKIIEKFPDSFFCYKSTAHQRANISYFQQLGISNKIICRLLTGSPQIFCNSVAGNKLIIDAVEENYLCLGGKNTNFKTWLMKLLSQDPFILLKSPVSMKENLMFLQRLGFSDENVLKLLSRLKGFVFDLSLEEMENCILFLKSTFECTEGELREIIIKCPGLLCFSVEVLEDRIKCLLAEGVTVGQITDCPGVLELTTQIVQFRIQKIRLLGHNLKGKDLQIINGTKKDFEVNYGKLCVHKERPLFNPVSPLPVEE</sequence>
<reference evidence="3" key="1">
    <citation type="thesis" date="2020" institute="ProQuest LLC" country="789 East Eisenhower Parkway, Ann Arbor, MI, USA">
        <title>Comparative Genomics and Chromosome Evolution.</title>
        <authorList>
            <person name="Mudd A.B."/>
        </authorList>
    </citation>
    <scope>NUCLEOTIDE SEQUENCE</scope>
    <source>
        <strain evidence="3">Female2</strain>
        <tissue evidence="3">Blood</tissue>
    </source>
</reference>